<evidence type="ECO:0000313" key="6">
    <source>
        <dbReference type="EMBL" id="PQJ81863.1"/>
    </source>
</evidence>
<dbReference type="InterPro" id="IPR011009">
    <property type="entry name" value="Kinase-like_dom_sf"/>
</dbReference>
<feature type="domain" description="Protein kinase" evidence="5">
    <location>
        <begin position="13"/>
        <end position="282"/>
    </location>
</feature>
<dbReference type="GO" id="GO:0004672">
    <property type="term" value="F:protein kinase activity"/>
    <property type="evidence" value="ECO:0007669"/>
    <property type="project" value="InterPro"/>
</dbReference>
<dbReference type="PROSITE" id="PS00107">
    <property type="entry name" value="PROTEIN_KINASE_ATP"/>
    <property type="match status" value="1"/>
</dbReference>
<keyword evidence="4" id="KW-0472">Membrane</keyword>
<dbReference type="AlphaFoldDB" id="A0A2S7WW83"/>
<dbReference type="PROSITE" id="PS50011">
    <property type="entry name" value="PROTEIN_KINASE_DOM"/>
    <property type="match status" value="1"/>
</dbReference>
<dbReference type="InterPro" id="IPR000719">
    <property type="entry name" value="Prot_kinase_dom"/>
</dbReference>
<dbReference type="Proteomes" id="UP000239068">
    <property type="component" value="Unassembled WGS sequence"/>
</dbReference>
<sequence>MTQQEFRKRYEFDLKTDNIGGGSFGTVYKAYDTVLDREVAIKVSEVKMVGDKEFSLLEEYKAIENLTEHKNIANYEKVYRFESFPTIFDYGIMQFYALGNLSHYLKNNDVSIEKRQNISKGILEGIAFLHQHKVVHRDLKPSNILVVDRRGKIIPKITDFGLSKQAEGDGQASRFTNSFAGGTLQYSSPEQLKGLPLKLNTDLWSFGAIAYEILTGKTLFEADSQGTASAEWQNTITQKILHADISEELQTLPTNWQKVVRHCLERDVYKRAQDTTILFSILNGDESAASSSIDKEVIVQKTAAANNDATIIKGKAPQKKEIVKPKIPVQKTVTNPKKEKEKPNWMLPAVAAAVVLLLGTIGYFMFSSENAKPVERTLKVFKEGNLYGYKEGDKIVIAPNYIEAQAFVNDNAKVAVADSSFYINKKGIWFATITDSIIYRKELADIEENDFLVADKNAWETAKKKNTKEAYQKYLSDYSKGKYIKSANSQIYKLNNLNIDAKLIPYEELKDWITKGNNLQRTKDAANSGNIIAQTRMGRINEYVNGNYDEAEKWYLKAANQGNAIAQSRLGDMYDIYIGGPTKMRDGYKSLKWHRKAANQGYARSEFRLGYIYNLGDYGVSANKEEAIKWYLKAANQGDEQAIEYLADQYKDKKDYVNALKWYKKLADNGNGFIMLKIADMYYSGQGVSKDYFEAYNWFLKIDGYKQSVNNGLGLLFYYGYGSFKQDYSKAYKYFKIAACEGCPRPTYIRDDVSVGDKESLFILGQMFEKGYGVSKNMDEAIRYYKLSAMDNMIFKASKGKQALKRLGLY</sequence>
<dbReference type="Gene3D" id="1.10.510.10">
    <property type="entry name" value="Transferase(Phosphotransferase) domain 1"/>
    <property type="match status" value="1"/>
</dbReference>
<evidence type="ECO:0000313" key="7">
    <source>
        <dbReference type="Proteomes" id="UP000239068"/>
    </source>
</evidence>
<accession>A0A2S7WW83</accession>
<dbReference type="EMBL" id="MSCM01000001">
    <property type="protein sequence ID" value="PQJ81863.1"/>
    <property type="molecule type" value="Genomic_DNA"/>
</dbReference>
<dbReference type="Pfam" id="PF08238">
    <property type="entry name" value="Sel1"/>
    <property type="match status" value="7"/>
</dbReference>
<dbReference type="SMART" id="SM00671">
    <property type="entry name" value="SEL1"/>
    <property type="match status" value="7"/>
</dbReference>
<keyword evidence="7" id="KW-1185">Reference proteome</keyword>
<dbReference type="PANTHER" id="PTHR11102">
    <property type="entry name" value="SEL-1-LIKE PROTEIN"/>
    <property type="match status" value="1"/>
</dbReference>
<dbReference type="PANTHER" id="PTHR11102:SF160">
    <property type="entry name" value="ERAD-ASSOCIATED E3 UBIQUITIN-PROTEIN LIGASE COMPONENT HRD3"/>
    <property type="match status" value="1"/>
</dbReference>
<reference evidence="6 7" key="1">
    <citation type="submission" date="2016-12" db="EMBL/GenBank/DDBJ databases">
        <title>Trade-off between light-utilization and light-protection in marine flavobacteria.</title>
        <authorList>
            <person name="Kumagai Y."/>
            <person name="Yoshizawa S."/>
            <person name="Kogure K."/>
            <person name="Iwasaki W."/>
        </authorList>
    </citation>
    <scope>NUCLEOTIDE SEQUENCE [LARGE SCALE GENOMIC DNA]</scope>
    <source>
        <strain evidence="6 7">ATCC 43844</strain>
    </source>
</reference>
<dbReference type="InterPro" id="IPR017441">
    <property type="entry name" value="Protein_kinase_ATP_BS"/>
</dbReference>
<dbReference type="InterPro" id="IPR050767">
    <property type="entry name" value="Sel1_AlgK"/>
</dbReference>
<dbReference type="InterPro" id="IPR011990">
    <property type="entry name" value="TPR-like_helical_dom_sf"/>
</dbReference>
<keyword evidence="2 3" id="KW-0067">ATP-binding</keyword>
<dbReference type="PROSITE" id="PS00108">
    <property type="entry name" value="PROTEIN_KINASE_ST"/>
    <property type="match status" value="1"/>
</dbReference>
<evidence type="ECO:0000256" key="2">
    <source>
        <dbReference type="ARBA" id="ARBA00022840"/>
    </source>
</evidence>
<feature type="binding site" evidence="3">
    <location>
        <position position="42"/>
    </location>
    <ligand>
        <name>ATP</name>
        <dbReference type="ChEBI" id="CHEBI:30616"/>
    </ligand>
</feature>
<dbReference type="CDD" id="cd14014">
    <property type="entry name" value="STKc_PknB_like"/>
    <property type="match status" value="1"/>
</dbReference>
<evidence type="ECO:0000256" key="3">
    <source>
        <dbReference type="PROSITE-ProRule" id="PRU10141"/>
    </source>
</evidence>
<dbReference type="Gene3D" id="1.25.40.10">
    <property type="entry name" value="Tetratricopeptide repeat domain"/>
    <property type="match status" value="2"/>
</dbReference>
<evidence type="ECO:0000256" key="4">
    <source>
        <dbReference type="SAM" id="Phobius"/>
    </source>
</evidence>
<keyword evidence="4" id="KW-1133">Transmembrane helix</keyword>
<dbReference type="GO" id="GO:0005524">
    <property type="term" value="F:ATP binding"/>
    <property type="evidence" value="ECO:0007669"/>
    <property type="project" value="UniProtKB-UniRule"/>
</dbReference>
<proteinExistence type="predicted"/>
<dbReference type="InterPro" id="IPR008271">
    <property type="entry name" value="Ser/Thr_kinase_AS"/>
</dbReference>
<evidence type="ECO:0000256" key="1">
    <source>
        <dbReference type="ARBA" id="ARBA00022741"/>
    </source>
</evidence>
<gene>
    <name evidence="6" type="ORF">BTO16_04430</name>
</gene>
<dbReference type="InterPro" id="IPR006597">
    <property type="entry name" value="Sel1-like"/>
</dbReference>
<dbReference type="SMART" id="SM00220">
    <property type="entry name" value="S_TKc"/>
    <property type="match status" value="1"/>
</dbReference>
<organism evidence="6 7">
    <name type="scientific">Polaribacter glomeratus</name>
    <dbReference type="NCBI Taxonomy" id="102"/>
    <lineage>
        <taxon>Bacteria</taxon>
        <taxon>Pseudomonadati</taxon>
        <taxon>Bacteroidota</taxon>
        <taxon>Flavobacteriia</taxon>
        <taxon>Flavobacteriales</taxon>
        <taxon>Flavobacteriaceae</taxon>
    </lineage>
</organism>
<dbReference type="SUPFAM" id="SSF56112">
    <property type="entry name" value="Protein kinase-like (PK-like)"/>
    <property type="match status" value="1"/>
</dbReference>
<protein>
    <recommendedName>
        <fullName evidence="5">Protein kinase domain-containing protein</fullName>
    </recommendedName>
</protein>
<feature type="transmembrane region" description="Helical" evidence="4">
    <location>
        <begin position="345"/>
        <end position="366"/>
    </location>
</feature>
<name>A0A2S7WW83_9FLAO</name>
<comment type="caution">
    <text evidence="6">The sequence shown here is derived from an EMBL/GenBank/DDBJ whole genome shotgun (WGS) entry which is preliminary data.</text>
</comment>
<dbReference type="SUPFAM" id="SSF81901">
    <property type="entry name" value="HCP-like"/>
    <property type="match status" value="1"/>
</dbReference>
<dbReference type="OrthoDB" id="9813021at2"/>
<evidence type="ECO:0000259" key="5">
    <source>
        <dbReference type="PROSITE" id="PS50011"/>
    </source>
</evidence>
<keyword evidence="4" id="KW-0812">Transmembrane</keyword>
<dbReference type="RefSeq" id="WP_105020433.1">
    <property type="nucleotide sequence ID" value="NZ_MSCM01000001.1"/>
</dbReference>
<keyword evidence="1 3" id="KW-0547">Nucleotide-binding</keyword>
<dbReference type="Pfam" id="PF00069">
    <property type="entry name" value="Pkinase"/>
    <property type="match status" value="1"/>
</dbReference>